<evidence type="ECO:0000256" key="2">
    <source>
        <dbReference type="ARBA" id="ARBA00022679"/>
    </source>
</evidence>
<evidence type="ECO:0000256" key="7">
    <source>
        <dbReference type="ARBA" id="ARBA00023160"/>
    </source>
</evidence>
<dbReference type="GO" id="GO:0006633">
    <property type="term" value="P:fatty acid biosynthetic process"/>
    <property type="evidence" value="ECO:0007669"/>
    <property type="project" value="UniProtKB-UniRule"/>
</dbReference>
<keyword evidence="8" id="KW-0963">Cytoplasm</keyword>
<feature type="domain" description="4'-phosphopantetheinyl transferase" evidence="9">
    <location>
        <begin position="4"/>
        <end position="107"/>
    </location>
</feature>
<keyword evidence="11" id="KW-1185">Reference proteome</keyword>
<accession>A0A6A7Y061</accession>
<dbReference type="HAMAP" id="MF_00101">
    <property type="entry name" value="AcpS"/>
    <property type="match status" value="1"/>
</dbReference>
<dbReference type="InterPro" id="IPR037143">
    <property type="entry name" value="4-PPantetheinyl_Trfase_dom_sf"/>
</dbReference>
<keyword evidence="5 8" id="KW-0460">Magnesium</keyword>
<keyword evidence="2 8" id="KW-0808">Transferase</keyword>
<sequence length="149" mass="16281">MILGIGADLIDIKRVEKTLERFGPRFTERVFTETERAKAEGRIEGGRHAQRAATYAKRFAAKEACSKALGSGVRMGVAWREMGVVNLPSGKPTIVLTGGAAERLAAMTPVGFRAHIDVTMTDDYPLAQAFVVISAVPQDWPVPPSTRWR</sequence>
<evidence type="ECO:0000256" key="3">
    <source>
        <dbReference type="ARBA" id="ARBA00022723"/>
    </source>
</evidence>
<evidence type="ECO:0000256" key="6">
    <source>
        <dbReference type="ARBA" id="ARBA00023098"/>
    </source>
</evidence>
<reference evidence="10 11" key="1">
    <citation type="submission" date="2019-09" db="EMBL/GenBank/DDBJ databases">
        <title>Segnochrobactrum spirostomi gen. nov., sp. nov., isolated from the ciliate Spirostomum cf. yagiui and description of a novel family, Segnochrobactraceae fam. nov. within the order Rhizobiales of the class Alphaproteobacteria.</title>
        <authorList>
            <person name="Akter S."/>
            <person name="Shazib S.U.A."/>
            <person name="Shin M.K."/>
        </authorList>
    </citation>
    <scope>NUCLEOTIDE SEQUENCE [LARGE SCALE GENOMIC DNA]</scope>
    <source>
        <strain evidence="10 11">Sp-1</strain>
    </source>
</reference>
<dbReference type="GO" id="GO:0000287">
    <property type="term" value="F:magnesium ion binding"/>
    <property type="evidence" value="ECO:0007669"/>
    <property type="project" value="UniProtKB-UniRule"/>
</dbReference>
<comment type="caution">
    <text evidence="10">The sequence shown here is derived from an EMBL/GenBank/DDBJ whole genome shotgun (WGS) entry which is preliminary data.</text>
</comment>
<proteinExistence type="inferred from homology"/>
<feature type="binding site" evidence="8">
    <location>
        <position position="8"/>
    </location>
    <ligand>
        <name>Mg(2+)</name>
        <dbReference type="ChEBI" id="CHEBI:18420"/>
    </ligand>
</feature>
<comment type="function">
    <text evidence="8">Transfers the 4'-phosphopantetheine moiety from coenzyme A to a Ser of acyl-carrier-protein.</text>
</comment>
<evidence type="ECO:0000313" key="11">
    <source>
        <dbReference type="Proteomes" id="UP000332515"/>
    </source>
</evidence>
<keyword evidence="4 8" id="KW-0276">Fatty acid metabolism</keyword>
<dbReference type="GO" id="GO:0008897">
    <property type="term" value="F:holo-[acyl-carrier-protein] synthase activity"/>
    <property type="evidence" value="ECO:0007669"/>
    <property type="project" value="UniProtKB-UniRule"/>
</dbReference>
<dbReference type="AlphaFoldDB" id="A0A6A7Y061"/>
<dbReference type="InterPro" id="IPR008278">
    <property type="entry name" value="4-PPantetheinyl_Trfase_dom"/>
</dbReference>
<dbReference type="SUPFAM" id="SSF56214">
    <property type="entry name" value="4'-phosphopantetheinyl transferase"/>
    <property type="match status" value="1"/>
</dbReference>
<gene>
    <name evidence="8" type="primary">acpS</name>
    <name evidence="10" type="ORF">F0357_02445</name>
</gene>
<keyword evidence="7 8" id="KW-0275">Fatty acid biosynthesis</keyword>
<dbReference type="InterPro" id="IPR004568">
    <property type="entry name" value="Ppantetheine-prot_Trfase_dom"/>
</dbReference>
<comment type="subcellular location">
    <subcellularLocation>
        <location evidence="8">Cytoplasm</location>
    </subcellularLocation>
</comment>
<dbReference type="Proteomes" id="UP000332515">
    <property type="component" value="Unassembled WGS sequence"/>
</dbReference>
<dbReference type="InterPro" id="IPR002582">
    <property type="entry name" value="ACPS"/>
</dbReference>
<keyword evidence="6 8" id="KW-0443">Lipid metabolism</keyword>
<protein>
    <recommendedName>
        <fullName evidence="8">Holo-[acyl-carrier-protein] synthase</fullName>
        <shortName evidence="8">Holo-ACP synthase</shortName>
        <ecNumber evidence="8">2.7.8.7</ecNumber>
    </recommendedName>
    <alternativeName>
        <fullName evidence="8">4'-phosphopantetheinyl transferase AcpS</fullName>
    </alternativeName>
</protein>
<comment type="cofactor">
    <cofactor evidence="8">
        <name>Mg(2+)</name>
        <dbReference type="ChEBI" id="CHEBI:18420"/>
    </cofactor>
</comment>
<organism evidence="10 11">
    <name type="scientific">Segnochrobactrum spirostomi</name>
    <dbReference type="NCBI Taxonomy" id="2608987"/>
    <lineage>
        <taxon>Bacteria</taxon>
        <taxon>Pseudomonadati</taxon>
        <taxon>Pseudomonadota</taxon>
        <taxon>Alphaproteobacteria</taxon>
        <taxon>Hyphomicrobiales</taxon>
        <taxon>Segnochrobactraceae</taxon>
        <taxon>Segnochrobactrum</taxon>
    </lineage>
</organism>
<keyword evidence="1 8" id="KW-0444">Lipid biosynthesis</keyword>
<comment type="catalytic activity">
    <reaction evidence="8">
        <text>apo-[ACP] + CoA = holo-[ACP] + adenosine 3',5'-bisphosphate + H(+)</text>
        <dbReference type="Rhea" id="RHEA:12068"/>
        <dbReference type="Rhea" id="RHEA-COMP:9685"/>
        <dbReference type="Rhea" id="RHEA-COMP:9690"/>
        <dbReference type="ChEBI" id="CHEBI:15378"/>
        <dbReference type="ChEBI" id="CHEBI:29999"/>
        <dbReference type="ChEBI" id="CHEBI:57287"/>
        <dbReference type="ChEBI" id="CHEBI:58343"/>
        <dbReference type="ChEBI" id="CHEBI:64479"/>
        <dbReference type="EC" id="2.7.8.7"/>
    </reaction>
</comment>
<keyword evidence="3 8" id="KW-0479">Metal-binding</keyword>
<dbReference type="EC" id="2.7.8.7" evidence="8"/>
<dbReference type="NCBIfam" id="TIGR00516">
    <property type="entry name" value="acpS"/>
    <property type="match status" value="1"/>
</dbReference>
<dbReference type="Pfam" id="PF01648">
    <property type="entry name" value="ACPS"/>
    <property type="match status" value="1"/>
</dbReference>
<dbReference type="NCBIfam" id="TIGR00556">
    <property type="entry name" value="pantethn_trn"/>
    <property type="match status" value="1"/>
</dbReference>
<feature type="binding site" evidence="8">
    <location>
        <position position="63"/>
    </location>
    <ligand>
        <name>Mg(2+)</name>
        <dbReference type="ChEBI" id="CHEBI:18420"/>
    </ligand>
</feature>
<evidence type="ECO:0000256" key="4">
    <source>
        <dbReference type="ARBA" id="ARBA00022832"/>
    </source>
</evidence>
<evidence type="ECO:0000256" key="8">
    <source>
        <dbReference type="HAMAP-Rule" id="MF_00101"/>
    </source>
</evidence>
<dbReference type="Gene3D" id="3.90.470.20">
    <property type="entry name" value="4'-phosphopantetheinyl transferase domain"/>
    <property type="match status" value="1"/>
</dbReference>
<name>A0A6A7Y061_9HYPH</name>
<dbReference type="EMBL" id="VWNA01000001">
    <property type="protein sequence ID" value="MQT11551.1"/>
    <property type="molecule type" value="Genomic_DNA"/>
</dbReference>
<evidence type="ECO:0000313" key="10">
    <source>
        <dbReference type="EMBL" id="MQT11551.1"/>
    </source>
</evidence>
<comment type="similarity">
    <text evidence="8">Belongs to the P-Pant transferase superfamily. AcpS family.</text>
</comment>
<evidence type="ECO:0000256" key="1">
    <source>
        <dbReference type="ARBA" id="ARBA00022516"/>
    </source>
</evidence>
<dbReference type="RefSeq" id="WP_153478360.1">
    <property type="nucleotide sequence ID" value="NZ_VWNA01000001.1"/>
</dbReference>
<evidence type="ECO:0000256" key="5">
    <source>
        <dbReference type="ARBA" id="ARBA00022842"/>
    </source>
</evidence>
<evidence type="ECO:0000259" key="9">
    <source>
        <dbReference type="Pfam" id="PF01648"/>
    </source>
</evidence>
<dbReference type="GO" id="GO:0005737">
    <property type="term" value="C:cytoplasm"/>
    <property type="evidence" value="ECO:0007669"/>
    <property type="project" value="UniProtKB-SubCell"/>
</dbReference>